<dbReference type="EMBL" id="MOXJ01000001">
    <property type="protein sequence ID" value="PDO11654.1"/>
    <property type="molecule type" value="Genomic_DNA"/>
</dbReference>
<name>A0A2A6E3Q6_9BACL</name>
<sequence length="183" mass="19507">MGSRRLAVAAVVAAWAVLTLLTAGCGFSKTGANGSNGQAGETTAVSPSPPPSPVEMVELRVYFGDPQLERLVERSVAVKKADTPTLVRRALSEMASSPGDGSVALTKALEVRSVSLADGVLRIDVRIREEGRLGSPGELLLVEALKRTFFQFDDVRSVEMTVDGRRAETLMGHVELPYPMVRG</sequence>
<feature type="domain" description="GerMN" evidence="1">
    <location>
        <begin position="61"/>
        <end position="167"/>
    </location>
</feature>
<evidence type="ECO:0000313" key="3">
    <source>
        <dbReference type="Proteomes" id="UP000243688"/>
    </source>
</evidence>
<accession>A0A2A6E3Q6</accession>
<organism evidence="2 3">
    <name type="scientific">Candidatus Reconcilbacillus cellulovorans</name>
    <dbReference type="NCBI Taxonomy" id="1906605"/>
    <lineage>
        <taxon>Bacteria</taxon>
        <taxon>Bacillati</taxon>
        <taxon>Bacillota</taxon>
        <taxon>Bacilli</taxon>
        <taxon>Bacillales</taxon>
        <taxon>Paenibacillaceae</taxon>
        <taxon>Candidatus Reconcilbacillus</taxon>
    </lineage>
</organism>
<proteinExistence type="predicted"/>
<reference evidence="2 3" key="1">
    <citation type="submission" date="2016-12" db="EMBL/GenBank/DDBJ databases">
        <title>Candidatus Reconcilibacillus cellulovorans genome.</title>
        <authorList>
            <person name="Kolinko S."/>
            <person name="Wu Y.-W."/>
            <person name="Tachea F."/>
            <person name="Denzel E."/>
            <person name="Hiras J."/>
            <person name="Baecker N."/>
            <person name="Chan L.J."/>
            <person name="Eichorst S.A."/>
            <person name="Frey D."/>
            <person name="Adams P.D."/>
            <person name="Pray T."/>
            <person name="Tanjore D."/>
            <person name="Petzold C.J."/>
            <person name="Gladden J.M."/>
            <person name="Simmons B.A."/>
            <person name="Singer S.W."/>
        </authorList>
    </citation>
    <scope>NUCLEOTIDE SEQUENCE [LARGE SCALE GENOMIC DNA]</scope>
    <source>
        <strain evidence="2">JTherm</strain>
    </source>
</reference>
<dbReference type="InterPro" id="IPR019606">
    <property type="entry name" value="GerMN"/>
</dbReference>
<evidence type="ECO:0000313" key="2">
    <source>
        <dbReference type="EMBL" id="PDO11654.1"/>
    </source>
</evidence>
<dbReference type="Proteomes" id="UP000243688">
    <property type="component" value="Unassembled WGS sequence"/>
</dbReference>
<protein>
    <recommendedName>
        <fullName evidence="1">GerMN domain-containing protein</fullName>
    </recommendedName>
</protein>
<dbReference type="AlphaFoldDB" id="A0A2A6E3Q6"/>
<comment type="caution">
    <text evidence="2">The sequence shown here is derived from an EMBL/GenBank/DDBJ whole genome shotgun (WGS) entry which is preliminary data.</text>
</comment>
<dbReference type="Pfam" id="PF10646">
    <property type="entry name" value="Germane"/>
    <property type="match status" value="1"/>
</dbReference>
<gene>
    <name evidence="2" type="ORF">BLM47_00580</name>
</gene>
<evidence type="ECO:0000259" key="1">
    <source>
        <dbReference type="Pfam" id="PF10646"/>
    </source>
</evidence>
<dbReference type="PROSITE" id="PS51257">
    <property type="entry name" value="PROKAR_LIPOPROTEIN"/>
    <property type="match status" value="1"/>
</dbReference>